<keyword evidence="1" id="KW-0812">Transmembrane</keyword>
<evidence type="ECO:0000313" key="2">
    <source>
        <dbReference type="EMBL" id="SPD33796.1"/>
    </source>
</evidence>
<sequence>MADITFSEILISTDFFLSLHTVLSLLSSLCALCGYGVVVVTAWWWLRVVVVTAWWWLVTAWWWLRRGGGYAWWWLRVVVVGYGVVVVKSPRRVGLRRDPRRVGGYGETHGVLVVTERPTAWLFSQILTTEASHHQGETHAWLSSQICPDRGQPPPRREARTTVVEPSDLHGGFWLLNLLVFGC</sequence>
<keyword evidence="1" id="KW-0472">Membrane</keyword>
<reference evidence="2" key="1">
    <citation type="submission" date="2018-02" db="EMBL/GenBank/DDBJ databases">
        <authorList>
            <person name="Cohen D.B."/>
            <person name="Kent A.D."/>
        </authorList>
    </citation>
    <scope>NUCLEOTIDE SEQUENCE</scope>
</reference>
<dbReference type="AlphaFoldDB" id="A0A2N9J8X1"/>
<proteinExistence type="predicted"/>
<name>A0A2N9J8X1_FAGSY</name>
<keyword evidence="1" id="KW-1133">Transmembrane helix</keyword>
<feature type="transmembrane region" description="Helical" evidence="1">
    <location>
        <begin position="15"/>
        <end position="37"/>
    </location>
</feature>
<feature type="transmembrane region" description="Helical" evidence="1">
    <location>
        <begin position="70"/>
        <end position="87"/>
    </location>
</feature>
<gene>
    <name evidence="2" type="ORF">FSB_LOCUS61678</name>
</gene>
<accession>A0A2N9J8X1</accession>
<evidence type="ECO:0000256" key="1">
    <source>
        <dbReference type="SAM" id="Phobius"/>
    </source>
</evidence>
<protein>
    <submittedName>
        <fullName evidence="2">Uncharacterized protein</fullName>
    </submittedName>
</protein>
<dbReference type="EMBL" id="OIVN01006473">
    <property type="protein sequence ID" value="SPD33796.1"/>
    <property type="molecule type" value="Genomic_DNA"/>
</dbReference>
<feature type="transmembrane region" description="Helical" evidence="1">
    <location>
        <begin position="44"/>
        <end position="64"/>
    </location>
</feature>
<organism evidence="2">
    <name type="scientific">Fagus sylvatica</name>
    <name type="common">Beechnut</name>
    <dbReference type="NCBI Taxonomy" id="28930"/>
    <lineage>
        <taxon>Eukaryota</taxon>
        <taxon>Viridiplantae</taxon>
        <taxon>Streptophyta</taxon>
        <taxon>Embryophyta</taxon>
        <taxon>Tracheophyta</taxon>
        <taxon>Spermatophyta</taxon>
        <taxon>Magnoliopsida</taxon>
        <taxon>eudicotyledons</taxon>
        <taxon>Gunneridae</taxon>
        <taxon>Pentapetalae</taxon>
        <taxon>rosids</taxon>
        <taxon>fabids</taxon>
        <taxon>Fagales</taxon>
        <taxon>Fagaceae</taxon>
        <taxon>Fagus</taxon>
    </lineage>
</organism>